<dbReference type="Proteomes" id="UP000054359">
    <property type="component" value="Unassembled WGS sequence"/>
</dbReference>
<dbReference type="Gene3D" id="3.30.420.10">
    <property type="entry name" value="Ribonuclease H-like superfamily/Ribonuclease H"/>
    <property type="match status" value="1"/>
</dbReference>
<dbReference type="InterPro" id="IPR036397">
    <property type="entry name" value="RNaseH_sf"/>
</dbReference>
<dbReference type="InterPro" id="IPR052709">
    <property type="entry name" value="Transposase-MT_Hybrid"/>
</dbReference>
<name>A0A087T313_STEMI</name>
<dbReference type="OrthoDB" id="6707908at2759"/>
<organism evidence="1 2">
    <name type="scientific">Stegodyphus mimosarum</name>
    <name type="common">African social velvet spider</name>
    <dbReference type="NCBI Taxonomy" id="407821"/>
    <lineage>
        <taxon>Eukaryota</taxon>
        <taxon>Metazoa</taxon>
        <taxon>Ecdysozoa</taxon>
        <taxon>Arthropoda</taxon>
        <taxon>Chelicerata</taxon>
        <taxon>Arachnida</taxon>
        <taxon>Araneae</taxon>
        <taxon>Araneomorphae</taxon>
        <taxon>Entelegynae</taxon>
        <taxon>Eresoidea</taxon>
        <taxon>Eresidae</taxon>
        <taxon>Stegodyphus</taxon>
    </lineage>
</organism>
<protein>
    <submittedName>
        <fullName evidence="1">Histone-lysine N-methyltransferase SETMAR</fullName>
    </submittedName>
</protein>
<dbReference type="STRING" id="407821.A0A087T313"/>
<gene>
    <name evidence="1" type="ORF">X975_12995</name>
</gene>
<dbReference type="PANTHER" id="PTHR46060">
    <property type="entry name" value="MARINER MOS1 TRANSPOSASE-LIKE PROTEIN"/>
    <property type="match status" value="1"/>
</dbReference>
<keyword evidence="1" id="KW-0489">Methyltransferase</keyword>
<evidence type="ECO:0000313" key="2">
    <source>
        <dbReference type="Proteomes" id="UP000054359"/>
    </source>
</evidence>
<accession>A0A087T313</accession>
<feature type="non-terminal residue" evidence="1">
    <location>
        <position position="122"/>
    </location>
</feature>
<dbReference type="GO" id="GO:0003676">
    <property type="term" value="F:nucleic acid binding"/>
    <property type="evidence" value="ECO:0007669"/>
    <property type="project" value="InterPro"/>
</dbReference>
<evidence type="ECO:0000313" key="1">
    <source>
        <dbReference type="EMBL" id="KFM59502.1"/>
    </source>
</evidence>
<keyword evidence="1" id="KW-0808">Transferase</keyword>
<dbReference type="GO" id="GO:0032259">
    <property type="term" value="P:methylation"/>
    <property type="evidence" value="ECO:0007669"/>
    <property type="project" value="UniProtKB-KW"/>
</dbReference>
<dbReference type="OMA" id="SIPRNEC"/>
<dbReference type="AlphaFoldDB" id="A0A087T313"/>
<reference evidence="1 2" key="1">
    <citation type="submission" date="2013-11" db="EMBL/GenBank/DDBJ databases">
        <title>Genome sequencing of Stegodyphus mimosarum.</title>
        <authorList>
            <person name="Bechsgaard J."/>
        </authorList>
    </citation>
    <scope>NUCLEOTIDE SEQUENCE [LARGE SCALE GENOMIC DNA]</scope>
</reference>
<proteinExistence type="predicted"/>
<keyword evidence="2" id="KW-1185">Reference proteome</keyword>
<dbReference type="PANTHER" id="PTHR46060:SF3">
    <property type="entry name" value="PROTEIN GVQW3"/>
    <property type="match status" value="1"/>
</dbReference>
<dbReference type="EMBL" id="KK113166">
    <property type="protein sequence ID" value="KFM59502.1"/>
    <property type="molecule type" value="Genomic_DNA"/>
</dbReference>
<dbReference type="GO" id="GO:0008168">
    <property type="term" value="F:methyltransferase activity"/>
    <property type="evidence" value="ECO:0007669"/>
    <property type="project" value="UniProtKB-KW"/>
</dbReference>
<sequence length="122" mass="14109">MLHHDNASSHSAKLTAEFLEQKRMEVIEHPPHSLDSAMCDFWLFFNLKKNLHGHCFHSEAETDEAINAVFSSIPRNECLEAFNFWKIHLQKCIHSGGGYFEHSSNFLTLKTSAYFKNLRVTL</sequence>